<dbReference type="InterPro" id="IPR013783">
    <property type="entry name" value="Ig-like_fold"/>
</dbReference>
<dbReference type="EMBL" id="CAJZBQ010000005">
    <property type="protein sequence ID" value="CAG9312025.1"/>
    <property type="molecule type" value="Genomic_DNA"/>
</dbReference>
<dbReference type="SUPFAM" id="SSF49265">
    <property type="entry name" value="Fibronectin type III"/>
    <property type="match status" value="1"/>
</dbReference>
<dbReference type="Proteomes" id="UP001162131">
    <property type="component" value="Unassembled WGS sequence"/>
</dbReference>
<dbReference type="CDD" id="cd00063">
    <property type="entry name" value="FN3"/>
    <property type="match status" value="1"/>
</dbReference>
<accession>A0AAU9IRA1</accession>
<keyword evidence="1" id="KW-0479">Metal-binding</keyword>
<feature type="region of interest" description="Disordered" evidence="2">
    <location>
        <begin position="317"/>
        <end position="337"/>
    </location>
</feature>
<evidence type="ECO:0000313" key="6">
    <source>
        <dbReference type="Proteomes" id="UP001162131"/>
    </source>
</evidence>
<dbReference type="InterPro" id="IPR047153">
    <property type="entry name" value="TRIM45/56/19-like"/>
</dbReference>
<dbReference type="SUPFAM" id="SSF49899">
    <property type="entry name" value="Concanavalin A-like lectins/glucanases"/>
    <property type="match status" value="1"/>
</dbReference>
<dbReference type="Gene3D" id="2.60.40.10">
    <property type="entry name" value="Immunoglobulins"/>
    <property type="match status" value="1"/>
</dbReference>
<dbReference type="GO" id="GO:0008270">
    <property type="term" value="F:zinc ion binding"/>
    <property type="evidence" value="ECO:0007669"/>
    <property type="project" value="UniProtKB-KW"/>
</dbReference>
<evidence type="ECO:0000259" key="3">
    <source>
        <dbReference type="PROSITE" id="PS50119"/>
    </source>
</evidence>
<dbReference type="InterPro" id="IPR013320">
    <property type="entry name" value="ConA-like_dom_sf"/>
</dbReference>
<dbReference type="GO" id="GO:0003993">
    <property type="term" value="F:acid phosphatase activity"/>
    <property type="evidence" value="ECO:0007669"/>
    <property type="project" value="InterPro"/>
</dbReference>
<dbReference type="InterPro" id="IPR003961">
    <property type="entry name" value="FN3_dom"/>
</dbReference>
<feature type="domain" description="Fibronectin type-III" evidence="4">
    <location>
        <begin position="398"/>
        <end position="497"/>
    </location>
</feature>
<name>A0AAU9IRA1_9CILI</name>
<dbReference type="InterPro" id="IPR015914">
    <property type="entry name" value="PAPs_N"/>
</dbReference>
<dbReference type="PROSITE" id="PS50853">
    <property type="entry name" value="FN3"/>
    <property type="match status" value="1"/>
</dbReference>
<evidence type="ECO:0000313" key="5">
    <source>
        <dbReference type="EMBL" id="CAG9312025.1"/>
    </source>
</evidence>
<evidence type="ECO:0000256" key="2">
    <source>
        <dbReference type="SAM" id="MobiDB-lite"/>
    </source>
</evidence>
<dbReference type="PROSITE" id="PS50119">
    <property type="entry name" value="ZF_BBOX"/>
    <property type="match status" value="1"/>
</dbReference>
<sequence>MEEFQCELCQSFPNSPVILSCCLKSVCKEHVSDQCPFCGISICEEEIIPNRILQSLLHKDLKTCERCENKPSTVLCKQCVAYLCKDCSAHLHSLGVYRRHIVTAANNYDAGKSEEKCQEHGLSFSHICTDEWKAICDRCLSMHEDHAVLAFDEVIDDALNEIQIKQEKIEAKSREIKQGIIRVKESLDGIENNANQVKLQVTQAFNSMKQMLKWKEEEIISELETAKERKINQLNFSKESLEKGIKKLQTIAQFITATKNQSATTIFTSLSYLSHIIEQALENDESQELTINSDFDCKINVQPLQAALEKVCFRDENSSRVPSPKGSMNSFSKSPRQRVSDITNKSTLLKKNEQNCLKDKDLMNFYDEKQASTPRIRNCTPTHIRDNSSCQFQSLDENPLERRVFIKKLQTASAIQVSWSHPPKGSPDLQYCLEYGVGTKIQNIEQFRQVYKGPAHTCIITDLLPKTSYRFRVSPSLASTDEKGDWSEVVTIGTHDAQKIDASTLGTHATMIARGSEKWIQFDRAGIVLCQNPYPFGKHVWEVKILNNALFSNDSQSSFKIGVASQKGRQVYGCPINYQAARGTCKIKVVLDMEAGTLTFFSPFSPQGEIFSSLPEGPLYPAFQNKPSKTSAASLKFMASFDCKITDTDLNFNQ</sequence>
<gene>
    <name evidence="5" type="ORF">BSTOLATCC_MIC5283</name>
</gene>
<dbReference type="Gene3D" id="2.60.120.920">
    <property type="match status" value="1"/>
</dbReference>
<dbReference type="InterPro" id="IPR000315">
    <property type="entry name" value="Znf_B-box"/>
</dbReference>
<dbReference type="CDD" id="cd19757">
    <property type="entry name" value="Bbox1"/>
    <property type="match status" value="1"/>
</dbReference>
<protein>
    <submittedName>
        <fullName evidence="5">Uncharacterized protein</fullName>
    </submittedName>
</protein>
<keyword evidence="1" id="KW-0863">Zinc-finger</keyword>
<proteinExistence type="predicted"/>
<dbReference type="Gene3D" id="3.30.160.60">
    <property type="entry name" value="Classic Zinc Finger"/>
    <property type="match status" value="1"/>
</dbReference>
<dbReference type="SUPFAM" id="SSF57845">
    <property type="entry name" value="B-box zinc-binding domain"/>
    <property type="match status" value="1"/>
</dbReference>
<dbReference type="AlphaFoldDB" id="A0AAU9IRA1"/>
<dbReference type="SUPFAM" id="SSF57850">
    <property type="entry name" value="RING/U-box"/>
    <property type="match status" value="1"/>
</dbReference>
<evidence type="ECO:0000256" key="1">
    <source>
        <dbReference type="PROSITE-ProRule" id="PRU00024"/>
    </source>
</evidence>
<dbReference type="InterPro" id="IPR036116">
    <property type="entry name" value="FN3_sf"/>
</dbReference>
<comment type="caution">
    <text evidence="5">The sequence shown here is derived from an EMBL/GenBank/DDBJ whole genome shotgun (WGS) entry which is preliminary data.</text>
</comment>
<dbReference type="InterPro" id="IPR043136">
    <property type="entry name" value="B30.2/SPRY_sf"/>
</dbReference>
<dbReference type="PANTHER" id="PTHR25462">
    <property type="entry name" value="BONUS, ISOFORM C-RELATED"/>
    <property type="match status" value="1"/>
</dbReference>
<dbReference type="SMART" id="SM00060">
    <property type="entry name" value="FN3"/>
    <property type="match status" value="1"/>
</dbReference>
<keyword evidence="1" id="KW-0862">Zinc</keyword>
<dbReference type="GO" id="GO:0061630">
    <property type="term" value="F:ubiquitin protein ligase activity"/>
    <property type="evidence" value="ECO:0007669"/>
    <property type="project" value="TreeGrafter"/>
</dbReference>
<keyword evidence="6" id="KW-1185">Reference proteome</keyword>
<organism evidence="5 6">
    <name type="scientific">Blepharisma stoltei</name>
    <dbReference type="NCBI Taxonomy" id="1481888"/>
    <lineage>
        <taxon>Eukaryota</taxon>
        <taxon>Sar</taxon>
        <taxon>Alveolata</taxon>
        <taxon>Ciliophora</taxon>
        <taxon>Postciliodesmatophora</taxon>
        <taxon>Heterotrichea</taxon>
        <taxon>Heterotrichida</taxon>
        <taxon>Blepharismidae</taxon>
        <taxon>Blepharisma</taxon>
    </lineage>
</organism>
<dbReference type="PANTHER" id="PTHR25462:SF296">
    <property type="entry name" value="MEIOTIC P26, ISOFORM F"/>
    <property type="match status" value="1"/>
</dbReference>
<evidence type="ECO:0000259" key="4">
    <source>
        <dbReference type="PROSITE" id="PS50853"/>
    </source>
</evidence>
<reference evidence="5" key="1">
    <citation type="submission" date="2021-09" db="EMBL/GenBank/DDBJ databases">
        <authorList>
            <consortium name="AG Swart"/>
            <person name="Singh M."/>
            <person name="Singh A."/>
            <person name="Seah K."/>
            <person name="Emmerich C."/>
        </authorList>
    </citation>
    <scope>NUCLEOTIDE SEQUENCE</scope>
    <source>
        <strain evidence="5">ATCC30299</strain>
    </source>
</reference>
<dbReference type="Pfam" id="PF16656">
    <property type="entry name" value="Pur_ac_phosph_N"/>
    <property type="match status" value="1"/>
</dbReference>
<feature type="domain" description="B box-type" evidence="3">
    <location>
        <begin position="59"/>
        <end position="105"/>
    </location>
</feature>